<gene>
    <name evidence="2" type="ORF">C7460_109136</name>
</gene>
<dbReference type="RefSeq" id="WP_115868246.1">
    <property type="nucleotide sequence ID" value="NZ_QREG01000009.1"/>
</dbReference>
<dbReference type="Proteomes" id="UP000256779">
    <property type="component" value="Unassembled WGS sequence"/>
</dbReference>
<sequence length="102" mass="11540">MKFGLDNKVIEQIRETIFTNKSVKELVIYGSRAKGNFRLESDIDLCIQGSDLTQGDIFQLESKLDDLLLPYKIDLTGYHLISNNDLKAHITRVGQPFNAEPA</sequence>
<organism evidence="2 3">
    <name type="scientific">Marinoscillum furvescens DSM 4134</name>
    <dbReference type="NCBI Taxonomy" id="1122208"/>
    <lineage>
        <taxon>Bacteria</taxon>
        <taxon>Pseudomonadati</taxon>
        <taxon>Bacteroidota</taxon>
        <taxon>Cytophagia</taxon>
        <taxon>Cytophagales</taxon>
        <taxon>Reichenbachiellaceae</taxon>
        <taxon>Marinoscillum</taxon>
    </lineage>
</organism>
<accession>A0A3D9L4D5</accession>
<dbReference type="CDD" id="cd05403">
    <property type="entry name" value="NT_KNTase_like"/>
    <property type="match status" value="1"/>
</dbReference>
<name>A0A3D9L4D5_MARFU</name>
<dbReference type="Gene3D" id="3.30.460.10">
    <property type="entry name" value="Beta Polymerase, domain 2"/>
    <property type="match status" value="1"/>
</dbReference>
<keyword evidence="3" id="KW-1185">Reference proteome</keyword>
<evidence type="ECO:0000313" key="3">
    <source>
        <dbReference type="Proteomes" id="UP000256779"/>
    </source>
</evidence>
<evidence type="ECO:0000259" key="1">
    <source>
        <dbReference type="Pfam" id="PF18765"/>
    </source>
</evidence>
<reference evidence="2 3" key="1">
    <citation type="submission" date="2018-07" db="EMBL/GenBank/DDBJ databases">
        <title>Genomic Encyclopedia of Type Strains, Phase IV (KMG-IV): sequencing the most valuable type-strain genomes for metagenomic binning, comparative biology and taxonomic classification.</title>
        <authorList>
            <person name="Goeker M."/>
        </authorList>
    </citation>
    <scope>NUCLEOTIDE SEQUENCE [LARGE SCALE GENOMIC DNA]</scope>
    <source>
        <strain evidence="2 3">DSM 4134</strain>
    </source>
</reference>
<dbReference type="InterPro" id="IPR043519">
    <property type="entry name" value="NT_sf"/>
</dbReference>
<dbReference type="GO" id="GO:0016740">
    <property type="term" value="F:transferase activity"/>
    <property type="evidence" value="ECO:0007669"/>
    <property type="project" value="UniProtKB-KW"/>
</dbReference>
<dbReference type="SUPFAM" id="SSF81301">
    <property type="entry name" value="Nucleotidyltransferase"/>
    <property type="match status" value="1"/>
</dbReference>
<dbReference type="EMBL" id="QREG01000009">
    <property type="protein sequence ID" value="RED98944.1"/>
    <property type="molecule type" value="Genomic_DNA"/>
</dbReference>
<dbReference type="AlphaFoldDB" id="A0A3D9L4D5"/>
<proteinExistence type="predicted"/>
<comment type="caution">
    <text evidence="2">The sequence shown here is derived from an EMBL/GenBank/DDBJ whole genome shotgun (WGS) entry which is preliminary data.</text>
</comment>
<evidence type="ECO:0000313" key="2">
    <source>
        <dbReference type="EMBL" id="RED98944.1"/>
    </source>
</evidence>
<protein>
    <submittedName>
        <fullName evidence="2">Putative nucleotidyltransferase</fullName>
    </submittedName>
</protein>
<dbReference type="InterPro" id="IPR041633">
    <property type="entry name" value="Polbeta"/>
</dbReference>
<keyword evidence="2" id="KW-0808">Transferase</keyword>
<feature type="domain" description="Polymerase beta nucleotidyltransferase" evidence="1">
    <location>
        <begin position="11"/>
        <end position="95"/>
    </location>
</feature>
<dbReference type="Pfam" id="PF18765">
    <property type="entry name" value="Polbeta"/>
    <property type="match status" value="1"/>
</dbReference>
<dbReference type="OrthoDB" id="9803106at2"/>